<keyword evidence="6 7" id="KW-0472">Membrane</keyword>
<keyword evidence="9" id="KW-1185">Reference proteome</keyword>
<evidence type="ECO:0000313" key="9">
    <source>
        <dbReference type="Proteomes" id="UP000520814"/>
    </source>
</evidence>
<keyword evidence="3" id="KW-1003">Cell membrane</keyword>
<feature type="transmembrane region" description="Helical" evidence="7">
    <location>
        <begin position="430"/>
        <end position="450"/>
    </location>
</feature>
<dbReference type="Proteomes" id="UP000520814">
    <property type="component" value="Unassembled WGS sequence"/>
</dbReference>
<gene>
    <name evidence="8" type="ORF">HNQ39_003551</name>
</gene>
<evidence type="ECO:0000256" key="7">
    <source>
        <dbReference type="SAM" id="Phobius"/>
    </source>
</evidence>
<keyword evidence="4 7" id="KW-0812">Transmembrane</keyword>
<feature type="transmembrane region" description="Helical" evidence="7">
    <location>
        <begin position="311"/>
        <end position="330"/>
    </location>
</feature>
<dbReference type="PANTHER" id="PTHR30250:SF10">
    <property type="entry name" value="LIPOPOLYSACCHARIDE BIOSYNTHESIS PROTEIN WZXC"/>
    <property type="match status" value="1"/>
</dbReference>
<sequence length="501" mass="54549">METPSDPTPPQDSSDHVAQVTQKAVKGAKIMTLLGFGQVCLRFFSTKATSVFLTNLDFDNFGPGSKLTGIGGFLSDVGLAGALVRKGTEPTDDELITVFLSQQLLAGLFVGGVLAFLPLIRTSLHMNHTATLVLLFLCFGVFLQTLRLIPMLVLERKLKFDAIARCEMLESVVQVLVTITMTLMKYGVWALVAGYWSRGITGLIAIWIASPWRPRGTFRWGIVKELAKFGLPYQLNALIPTLGDFWMVPVLKQLLTEGALGLVTWSGNIASIPMTINNMLVRVAYPAYSRLQADSAALADALQSAVRRLTAIFDLAISPFVTLCPFLIPFLLHPKWAPAVPIVQWLCVQAVVSMLLGTVCSVQNALGKASERMWVTVGMAVLRWVTGYWAISRFGLAGYGPIGLATGAFELWVSGVLVRRHNPQSATLLHDLFGPLLISWVTLGGALGLGEALGHGVLWQKALVATLAWVLLSALREALTPFRMLRSELGPLLALIQRKRS</sequence>
<organism evidence="8 9">
    <name type="scientific">Armatimonas rosea</name>
    <dbReference type="NCBI Taxonomy" id="685828"/>
    <lineage>
        <taxon>Bacteria</taxon>
        <taxon>Bacillati</taxon>
        <taxon>Armatimonadota</taxon>
        <taxon>Armatimonadia</taxon>
        <taxon>Armatimonadales</taxon>
        <taxon>Armatimonadaceae</taxon>
        <taxon>Armatimonas</taxon>
    </lineage>
</organism>
<keyword evidence="5 7" id="KW-1133">Transmembrane helix</keyword>
<name>A0A7W9SS75_ARMRO</name>
<evidence type="ECO:0000256" key="6">
    <source>
        <dbReference type="ARBA" id="ARBA00023136"/>
    </source>
</evidence>
<feature type="transmembrane region" description="Helical" evidence="7">
    <location>
        <begin position="132"/>
        <end position="153"/>
    </location>
</feature>
<dbReference type="PANTHER" id="PTHR30250">
    <property type="entry name" value="PST FAMILY PREDICTED COLANIC ACID TRANSPORTER"/>
    <property type="match status" value="1"/>
</dbReference>
<evidence type="ECO:0000313" key="8">
    <source>
        <dbReference type="EMBL" id="MBB6051741.1"/>
    </source>
</evidence>
<evidence type="ECO:0000256" key="1">
    <source>
        <dbReference type="ARBA" id="ARBA00004651"/>
    </source>
</evidence>
<comment type="similarity">
    <text evidence="2">Belongs to the polysaccharide synthase family.</text>
</comment>
<dbReference type="EMBL" id="JACHGW010000003">
    <property type="protein sequence ID" value="MBB6051741.1"/>
    <property type="molecule type" value="Genomic_DNA"/>
</dbReference>
<accession>A0A7W9SS75</accession>
<dbReference type="InterPro" id="IPR050833">
    <property type="entry name" value="Poly_Biosynth_Transport"/>
</dbReference>
<protein>
    <submittedName>
        <fullName evidence="8">PST family polysaccharide transporter</fullName>
    </submittedName>
</protein>
<comment type="caution">
    <text evidence="8">The sequence shown here is derived from an EMBL/GenBank/DDBJ whole genome shotgun (WGS) entry which is preliminary data.</text>
</comment>
<dbReference type="RefSeq" id="WP_184199338.1">
    <property type="nucleotide sequence ID" value="NZ_JACHGW010000003.1"/>
</dbReference>
<evidence type="ECO:0000256" key="5">
    <source>
        <dbReference type="ARBA" id="ARBA00022989"/>
    </source>
</evidence>
<proteinExistence type="inferred from homology"/>
<evidence type="ECO:0000256" key="3">
    <source>
        <dbReference type="ARBA" id="ARBA00022475"/>
    </source>
</evidence>
<evidence type="ECO:0000256" key="2">
    <source>
        <dbReference type="ARBA" id="ARBA00007430"/>
    </source>
</evidence>
<feature type="transmembrane region" description="Helical" evidence="7">
    <location>
        <begin position="186"/>
        <end position="209"/>
    </location>
</feature>
<dbReference type="Pfam" id="PF13440">
    <property type="entry name" value="Polysacc_synt_3"/>
    <property type="match status" value="1"/>
</dbReference>
<reference evidence="8 9" key="1">
    <citation type="submission" date="2020-08" db="EMBL/GenBank/DDBJ databases">
        <title>Genomic Encyclopedia of Type Strains, Phase IV (KMG-IV): sequencing the most valuable type-strain genomes for metagenomic binning, comparative biology and taxonomic classification.</title>
        <authorList>
            <person name="Goeker M."/>
        </authorList>
    </citation>
    <scope>NUCLEOTIDE SEQUENCE [LARGE SCALE GENOMIC DNA]</scope>
    <source>
        <strain evidence="8 9">DSM 23562</strain>
    </source>
</reference>
<evidence type="ECO:0000256" key="4">
    <source>
        <dbReference type="ARBA" id="ARBA00022692"/>
    </source>
</evidence>
<feature type="transmembrane region" description="Helical" evidence="7">
    <location>
        <begin position="95"/>
        <end position="120"/>
    </location>
</feature>
<dbReference type="AlphaFoldDB" id="A0A7W9SS75"/>
<comment type="subcellular location">
    <subcellularLocation>
        <location evidence="1">Cell membrane</location>
        <topology evidence="1">Multi-pass membrane protein</topology>
    </subcellularLocation>
</comment>
<feature type="transmembrane region" description="Helical" evidence="7">
    <location>
        <begin position="397"/>
        <end position="418"/>
    </location>
</feature>
<dbReference type="GO" id="GO:0005886">
    <property type="term" value="C:plasma membrane"/>
    <property type="evidence" value="ECO:0007669"/>
    <property type="project" value="UniProtKB-SubCell"/>
</dbReference>
<feature type="transmembrane region" description="Helical" evidence="7">
    <location>
        <begin position="342"/>
        <end position="362"/>
    </location>
</feature>